<keyword evidence="1" id="KW-0812">Transmembrane</keyword>
<feature type="transmembrane region" description="Helical" evidence="1">
    <location>
        <begin position="44"/>
        <end position="65"/>
    </location>
</feature>
<keyword evidence="1" id="KW-0472">Membrane</keyword>
<organism evidence="2 3">
    <name type="scientific">Evansella alkalicola</name>
    <dbReference type="NCBI Taxonomy" id="745819"/>
    <lineage>
        <taxon>Bacteria</taxon>
        <taxon>Bacillati</taxon>
        <taxon>Bacillota</taxon>
        <taxon>Bacilli</taxon>
        <taxon>Bacillales</taxon>
        <taxon>Bacillaceae</taxon>
        <taxon>Evansella</taxon>
    </lineage>
</organism>
<sequence>MNKLAQLVYRDRSQSNPTSNHAKTILDFADDGEKHVILGGLYKAYGFLNICIFAAIALSTVYSITGGSPQTFSIILMALILLTINTTYLVVVRNK</sequence>
<keyword evidence="1" id="KW-1133">Transmembrane helix</keyword>
<accession>A0ABS6JY29</accession>
<protein>
    <submittedName>
        <fullName evidence="2">DUF3169 family protein</fullName>
    </submittedName>
</protein>
<evidence type="ECO:0000313" key="3">
    <source>
        <dbReference type="Proteomes" id="UP000790580"/>
    </source>
</evidence>
<evidence type="ECO:0000313" key="2">
    <source>
        <dbReference type="EMBL" id="MBU9723493.1"/>
    </source>
</evidence>
<feature type="transmembrane region" description="Helical" evidence="1">
    <location>
        <begin position="71"/>
        <end position="91"/>
    </location>
</feature>
<dbReference type="RefSeq" id="WP_088073406.1">
    <property type="nucleotide sequence ID" value="NZ_JAHQCR010000077.1"/>
</dbReference>
<dbReference type="Proteomes" id="UP000790580">
    <property type="component" value="Unassembled WGS sequence"/>
</dbReference>
<dbReference type="EMBL" id="JAHQCR010000077">
    <property type="protein sequence ID" value="MBU9723493.1"/>
    <property type="molecule type" value="Genomic_DNA"/>
</dbReference>
<reference evidence="2 3" key="1">
    <citation type="submission" date="2021-06" db="EMBL/GenBank/DDBJ databases">
        <title>Bacillus sp. RD4P76, an endophyte from a halophyte.</title>
        <authorList>
            <person name="Sun J.-Q."/>
        </authorList>
    </citation>
    <scope>NUCLEOTIDE SEQUENCE [LARGE SCALE GENOMIC DNA]</scope>
    <source>
        <strain evidence="2 3">JCM 17098</strain>
    </source>
</reference>
<dbReference type="Pfam" id="PF11368">
    <property type="entry name" value="DUF3169"/>
    <property type="match status" value="1"/>
</dbReference>
<dbReference type="InterPro" id="IPR021509">
    <property type="entry name" value="DUF3169"/>
</dbReference>
<evidence type="ECO:0000256" key="1">
    <source>
        <dbReference type="SAM" id="Phobius"/>
    </source>
</evidence>
<proteinExistence type="predicted"/>
<comment type="caution">
    <text evidence="2">The sequence shown here is derived from an EMBL/GenBank/DDBJ whole genome shotgun (WGS) entry which is preliminary data.</text>
</comment>
<gene>
    <name evidence="2" type="ORF">KS407_18915</name>
</gene>
<keyword evidence="3" id="KW-1185">Reference proteome</keyword>
<name>A0ABS6JY29_9BACI</name>